<dbReference type="InterPro" id="IPR057326">
    <property type="entry name" value="KR_dom"/>
</dbReference>
<dbReference type="InterPro" id="IPR020904">
    <property type="entry name" value="Sc_DH/Rdtase_CS"/>
</dbReference>
<dbReference type="PANTHER" id="PTHR42879:SF2">
    <property type="entry name" value="3-OXOACYL-[ACYL-CARRIER-PROTEIN] REDUCTASE FABG"/>
    <property type="match status" value="1"/>
</dbReference>
<feature type="domain" description="Ketoreductase" evidence="8">
    <location>
        <begin position="6"/>
        <end position="184"/>
    </location>
</feature>
<evidence type="ECO:0000313" key="9">
    <source>
        <dbReference type="EMBL" id="OYX31109.1"/>
    </source>
</evidence>
<dbReference type="Pfam" id="PF13561">
    <property type="entry name" value="adh_short_C2"/>
    <property type="match status" value="1"/>
</dbReference>
<comment type="function">
    <text evidence="1">Catalyzes the NADPH-dependent reduction of beta-ketoacyl-ACP substrates to beta-hydroxyacyl-ACP products, the first reductive step in the elongation cycle of fatty acid biosynthesis.</text>
</comment>
<evidence type="ECO:0000256" key="5">
    <source>
        <dbReference type="ARBA" id="ARBA00023002"/>
    </source>
</evidence>
<dbReference type="PROSITE" id="PS00061">
    <property type="entry name" value="ADH_SHORT"/>
    <property type="match status" value="1"/>
</dbReference>
<dbReference type="Proteomes" id="UP000215595">
    <property type="component" value="Unassembled WGS sequence"/>
</dbReference>
<keyword evidence="5" id="KW-0560">Oxidoreductase</keyword>
<accession>A0A258FG73</accession>
<sequence length="252" mass="25659">MSEGTRIALVTGAARGIGAAIAERLARDGFDVAILDLDDAACAETVAKVEALGRRALGVAVDVADEGSVEHAIASVEAALGPPAVLVNNAGVLRERTVAKMSLEDWQIVQDVNLRGVFLMCRGVLGGMRAGGYGRIVNLASIAALGAHGQANYAAAKAGVIGLTKSLALELGKSGITANVVAPGFVVTPMTAGVAERLGLSFEDMVADVVRDIPVGRPGHPDDIANAVSFFADERSSFVTGQVLYVAGGPKG</sequence>
<comment type="catalytic activity">
    <reaction evidence="7">
        <text>a (3R)-hydroxyacyl-[ACP] + NADP(+) = a 3-oxoacyl-[ACP] + NADPH + H(+)</text>
        <dbReference type="Rhea" id="RHEA:17397"/>
        <dbReference type="Rhea" id="RHEA-COMP:9916"/>
        <dbReference type="Rhea" id="RHEA-COMP:9945"/>
        <dbReference type="ChEBI" id="CHEBI:15378"/>
        <dbReference type="ChEBI" id="CHEBI:57783"/>
        <dbReference type="ChEBI" id="CHEBI:58349"/>
        <dbReference type="ChEBI" id="CHEBI:78776"/>
        <dbReference type="ChEBI" id="CHEBI:78827"/>
        <dbReference type="EC" id="1.1.1.100"/>
    </reaction>
</comment>
<dbReference type="PRINTS" id="PR00081">
    <property type="entry name" value="GDHRDH"/>
</dbReference>
<evidence type="ECO:0000256" key="3">
    <source>
        <dbReference type="ARBA" id="ARBA00017650"/>
    </source>
</evidence>
<evidence type="ECO:0000256" key="1">
    <source>
        <dbReference type="ARBA" id="ARBA00002607"/>
    </source>
</evidence>
<dbReference type="Gene3D" id="3.40.50.720">
    <property type="entry name" value="NAD(P)-binding Rossmann-like Domain"/>
    <property type="match status" value="1"/>
</dbReference>
<dbReference type="NCBIfam" id="NF009466">
    <property type="entry name" value="PRK12826.1-2"/>
    <property type="match status" value="1"/>
</dbReference>
<dbReference type="GO" id="GO:0004316">
    <property type="term" value="F:3-oxoacyl-[acyl-carrier-protein] reductase (NADPH) activity"/>
    <property type="evidence" value="ECO:0007669"/>
    <property type="project" value="UniProtKB-EC"/>
</dbReference>
<dbReference type="SMART" id="SM00822">
    <property type="entry name" value="PKS_KR"/>
    <property type="match status" value="1"/>
</dbReference>
<dbReference type="EMBL" id="NCEB01000035">
    <property type="protein sequence ID" value="OYX31109.1"/>
    <property type="molecule type" value="Genomic_DNA"/>
</dbReference>
<evidence type="ECO:0000256" key="2">
    <source>
        <dbReference type="ARBA" id="ARBA00006484"/>
    </source>
</evidence>
<protein>
    <recommendedName>
        <fullName evidence="3">3-oxoacyl-[acyl-carrier-protein] reductase FabG</fullName>
    </recommendedName>
    <alternativeName>
        <fullName evidence="6">Beta-ketoacyl-ACP reductase</fullName>
    </alternativeName>
</protein>
<evidence type="ECO:0000259" key="8">
    <source>
        <dbReference type="SMART" id="SM00822"/>
    </source>
</evidence>
<comment type="similarity">
    <text evidence="2">Belongs to the short-chain dehydrogenases/reductases (SDR) family.</text>
</comment>
<dbReference type="FunFam" id="3.40.50.720:FF:000115">
    <property type="entry name" value="3-oxoacyl-[acyl-carrier-protein] reductase FabG"/>
    <property type="match status" value="1"/>
</dbReference>
<dbReference type="PRINTS" id="PR00080">
    <property type="entry name" value="SDRFAMILY"/>
</dbReference>
<reference evidence="9 10" key="1">
    <citation type="submission" date="2017-03" db="EMBL/GenBank/DDBJ databases">
        <title>Lifting the veil on microbial sulfur biogeochemistry in mining wastewaters.</title>
        <authorList>
            <person name="Kantor R.S."/>
            <person name="Colenbrander Nelson T."/>
            <person name="Marshall S."/>
            <person name="Bennett D."/>
            <person name="Apte S."/>
            <person name="Camacho D."/>
            <person name="Thomas B.C."/>
            <person name="Warren L.A."/>
            <person name="Banfield J.F."/>
        </authorList>
    </citation>
    <scope>NUCLEOTIDE SEQUENCE [LARGE SCALE GENOMIC DNA]</scope>
    <source>
        <strain evidence="9">32-69-9</strain>
    </source>
</reference>
<dbReference type="PANTHER" id="PTHR42879">
    <property type="entry name" value="3-OXOACYL-(ACYL-CARRIER-PROTEIN) REDUCTASE"/>
    <property type="match status" value="1"/>
</dbReference>
<evidence type="ECO:0000256" key="7">
    <source>
        <dbReference type="ARBA" id="ARBA00048508"/>
    </source>
</evidence>
<dbReference type="InterPro" id="IPR050259">
    <property type="entry name" value="SDR"/>
</dbReference>
<name>A0A258FG73_9CAUL</name>
<evidence type="ECO:0000256" key="6">
    <source>
        <dbReference type="ARBA" id="ARBA00029899"/>
    </source>
</evidence>
<keyword evidence="4" id="KW-0521">NADP</keyword>
<dbReference type="AlphaFoldDB" id="A0A258FG73"/>
<dbReference type="InterPro" id="IPR036291">
    <property type="entry name" value="NAD(P)-bd_dom_sf"/>
</dbReference>
<dbReference type="InterPro" id="IPR002347">
    <property type="entry name" value="SDR_fam"/>
</dbReference>
<proteinExistence type="inferred from homology"/>
<dbReference type="GO" id="GO:0032787">
    <property type="term" value="P:monocarboxylic acid metabolic process"/>
    <property type="evidence" value="ECO:0007669"/>
    <property type="project" value="UniProtKB-ARBA"/>
</dbReference>
<dbReference type="SUPFAM" id="SSF51735">
    <property type="entry name" value="NAD(P)-binding Rossmann-fold domains"/>
    <property type="match status" value="1"/>
</dbReference>
<organism evidence="9 10">
    <name type="scientific">Brevundimonas subvibrioides</name>
    <dbReference type="NCBI Taxonomy" id="74313"/>
    <lineage>
        <taxon>Bacteria</taxon>
        <taxon>Pseudomonadati</taxon>
        <taxon>Pseudomonadota</taxon>
        <taxon>Alphaproteobacteria</taxon>
        <taxon>Caulobacterales</taxon>
        <taxon>Caulobacteraceae</taxon>
        <taxon>Brevundimonas</taxon>
    </lineage>
</organism>
<evidence type="ECO:0000313" key="10">
    <source>
        <dbReference type="Proteomes" id="UP000215595"/>
    </source>
</evidence>
<gene>
    <name evidence="9" type="ORF">B7Z01_13095</name>
</gene>
<comment type="caution">
    <text evidence="9">The sequence shown here is derived from an EMBL/GenBank/DDBJ whole genome shotgun (WGS) entry which is preliminary data.</text>
</comment>
<evidence type="ECO:0000256" key="4">
    <source>
        <dbReference type="ARBA" id="ARBA00022857"/>
    </source>
</evidence>